<dbReference type="PANTHER" id="PTHR43477">
    <property type="entry name" value="DIHYDROANTICAPSIN 7-DEHYDROGENASE"/>
    <property type="match status" value="1"/>
</dbReference>
<dbReference type="InterPro" id="IPR051122">
    <property type="entry name" value="SDR_DHRS6-like"/>
</dbReference>
<dbReference type="SUPFAM" id="SSF51735">
    <property type="entry name" value="NAD(P)-binding Rossmann-fold domains"/>
    <property type="match status" value="1"/>
</dbReference>
<dbReference type="InParanoid" id="E3IVC0"/>
<dbReference type="HOGENOM" id="CLU_010194_1_2_11"/>
<evidence type="ECO:0000313" key="3">
    <source>
        <dbReference type="EMBL" id="ADP81284.1"/>
    </source>
</evidence>
<dbReference type="PANTHER" id="PTHR43477:SF1">
    <property type="entry name" value="DIHYDROANTICAPSIN 7-DEHYDROGENASE"/>
    <property type="match status" value="1"/>
</dbReference>
<dbReference type="AlphaFoldDB" id="E3IVC0"/>
<reference evidence="3 4" key="1">
    <citation type="submission" date="2010-10" db="EMBL/GenBank/DDBJ databases">
        <title>Complete sequence of Frankia sp. EuI1c.</title>
        <authorList>
            <consortium name="US DOE Joint Genome Institute"/>
            <person name="Lucas S."/>
            <person name="Copeland A."/>
            <person name="Lapidus A."/>
            <person name="Cheng J.-F."/>
            <person name="Bruce D."/>
            <person name="Goodwin L."/>
            <person name="Pitluck S."/>
            <person name="Chertkov O."/>
            <person name="Detter J.C."/>
            <person name="Han C."/>
            <person name="Tapia R."/>
            <person name="Land M."/>
            <person name="Hauser L."/>
            <person name="Jeffries C."/>
            <person name="Kyrpides N."/>
            <person name="Ivanova N."/>
            <person name="Mikhailova N."/>
            <person name="Beauchemin N."/>
            <person name="Sen A."/>
            <person name="Sur S.A."/>
            <person name="Gtari M."/>
            <person name="Wall L."/>
            <person name="Tisa L."/>
            <person name="Woyke T."/>
        </authorList>
    </citation>
    <scope>NUCLEOTIDE SEQUENCE [LARGE SCALE GENOMIC DNA]</scope>
    <source>
        <strain evidence="4">DSM 45817 / CECT 9037 / EuI1c</strain>
    </source>
</reference>
<dbReference type="eggNOG" id="COG1028">
    <property type="taxonomic scope" value="Bacteria"/>
</dbReference>
<dbReference type="RefSeq" id="WP_013424402.1">
    <property type="nucleotide sequence ID" value="NC_014666.1"/>
</dbReference>
<keyword evidence="4" id="KW-1185">Reference proteome</keyword>
<dbReference type="KEGG" id="fri:FraEuI1c_3272"/>
<dbReference type="InterPro" id="IPR020904">
    <property type="entry name" value="Sc_DH/Rdtase_CS"/>
</dbReference>
<sequence>MAQLDGLHALVIGGGSGLGLASATLLARDGARVTIAGRTQAKLDAAAARLKDGEGLVLHTARCDTLVADDVKRAVEVAADGERLDIGVTVPGGGTFAPILERDPDDFTREVEMNLRPVFLLIKYGGLAMTDGGSIVAISSTAAVFSTRYLASYAAGKAGVDHLVRVAADELGERGIRVNAVRPGMTQTDSTSGMLSNKTVRAAFLAGQPIPRHGKAMDTAAAVRFLAGPESSWVTGQHLSVDGGHTLRSFPDMLTLFAAPQS</sequence>
<dbReference type="PROSITE" id="PS00061">
    <property type="entry name" value="ADH_SHORT"/>
    <property type="match status" value="1"/>
</dbReference>
<proteinExistence type="inferred from homology"/>
<protein>
    <submittedName>
        <fullName evidence="3">Short-chain dehydrogenase/reductase SDR</fullName>
    </submittedName>
</protein>
<name>E3IVC0_PSEI1</name>
<dbReference type="FunFam" id="3.40.50.720:FF:000084">
    <property type="entry name" value="Short-chain dehydrogenase reductase"/>
    <property type="match status" value="1"/>
</dbReference>
<dbReference type="Proteomes" id="UP000002484">
    <property type="component" value="Chromosome"/>
</dbReference>
<dbReference type="InterPro" id="IPR002347">
    <property type="entry name" value="SDR_fam"/>
</dbReference>
<evidence type="ECO:0000313" key="4">
    <source>
        <dbReference type="Proteomes" id="UP000002484"/>
    </source>
</evidence>
<dbReference type="InterPro" id="IPR036291">
    <property type="entry name" value="NAD(P)-bd_dom_sf"/>
</dbReference>
<evidence type="ECO:0000256" key="1">
    <source>
        <dbReference type="ARBA" id="ARBA00006484"/>
    </source>
</evidence>
<dbReference type="OrthoDB" id="3213836at2"/>
<dbReference type="PRINTS" id="PR00081">
    <property type="entry name" value="GDHRDH"/>
</dbReference>
<keyword evidence="2" id="KW-0560">Oxidoreductase</keyword>
<dbReference type="Pfam" id="PF13561">
    <property type="entry name" value="adh_short_C2"/>
    <property type="match status" value="1"/>
</dbReference>
<organism evidence="3 4">
    <name type="scientific">Pseudofrankia inefficax (strain DSM 45817 / CECT 9037 / DDB 130130 / EuI1c)</name>
    <name type="common">Frankia inefficax</name>
    <dbReference type="NCBI Taxonomy" id="298654"/>
    <lineage>
        <taxon>Bacteria</taxon>
        <taxon>Bacillati</taxon>
        <taxon>Actinomycetota</taxon>
        <taxon>Actinomycetes</taxon>
        <taxon>Frankiales</taxon>
        <taxon>Frankiaceae</taxon>
        <taxon>Pseudofrankia</taxon>
    </lineage>
</organism>
<evidence type="ECO:0000256" key="2">
    <source>
        <dbReference type="ARBA" id="ARBA00023002"/>
    </source>
</evidence>
<dbReference type="Gene3D" id="3.40.50.720">
    <property type="entry name" value="NAD(P)-binding Rossmann-like Domain"/>
    <property type="match status" value="1"/>
</dbReference>
<gene>
    <name evidence="3" type="ordered locus">FraEuI1c_3272</name>
</gene>
<dbReference type="CDD" id="cd05233">
    <property type="entry name" value="SDR_c"/>
    <property type="match status" value="1"/>
</dbReference>
<comment type="similarity">
    <text evidence="1">Belongs to the short-chain dehydrogenases/reductases (SDR) family.</text>
</comment>
<dbReference type="EMBL" id="CP002299">
    <property type="protein sequence ID" value="ADP81284.1"/>
    <property type="molecule type" value="Genomic_DNA"/>
</dbReference>
<dbReference type="GO" id="GO:0016491">
    <property type="term" value="F:oxidoreductase activity"/>
    <property type="evidence" value="ECO:0007669"/>
    <property type="project" value="UniProtKB-KW"/>
</dbReference>
<dbReference type="STRING" id="298654.FraEuI1c_3272"/>
<accession>E3IVC0</accession>